<proteinExistence type="predicted"/>
<dbReference type="RefSeq" id="XP_043032711.1">
    <property type="nucleotide sequence ID" value="XM_043182235.1"/>
</dbReference>
<accession>A0A9P8ALU8</accession>
<evidence type="ECO:0000313" key="1">
    <source>
        <dbReference type="EMBL" id="KAG7439207.1"/>
    </source>
</evidence>
<organism evidence="1 2">
    <name type="scientific">Guyanagaster necrorhizus</name>
    <dbReference type="NCBI Taxonomy" id="856835"/>
    <lineage>
        <taxon>Eukaryota</taxon>
        <taxon>Fungi</taxon>
        <taxon>Dikarya</taxon>
        <taxon>Basidiomycota</taxon>
        <taxon>Agaricomycotina</taxon>
        <taxon>Agaricomycetes</taxon>
        <taxon>Agaricomycetidae</taxon>
        <taxon>Agaricales</taxon>
        <taxon>Marasmiineae</taxon>
        <taxon>Physalacriaceae</taxon>
        <taxon>Guyanagaster</taxon>
    </lineage>
</organism>
<sequence length="86" mass="9794">MASRLVDIGKSLFLLYGEVWFTTSSLDQVLVTKRHRLIAQDLRAVQDDVVAIHKVLNCQLLGCHLHGIEVIRSNVDDDLRSHRVFV</sequence>
<reference evidence="1" key="1">
    <citation type="submission" date="2020-11" db="EMBL/GenBank/DDBJ databases">
        <title>Adaptations for nitrogen fixation in a non-lichenized fungal sporocarp promotes dispersal by wood-feeding termites.</title>
        <authorList>
            <consortium name="DOE Joint Genome Institute"/>
            <person name="Koch R.A."/>
            <person name="Yoon G."/>
            <person name="Arayal U."/>
            <person name="Lail K."/>
            <person name="Amirebrahimi M."/>
            <person name="Labutti K."/>
            <person name="Lipzen A."/>
            <person name="Riley R."/>
            <person name="Barry K."/>
            <person name="Henrissat B."/>
            <person name="Grigoriev I.V."/>
            <person name="Herr J.R."/>
            <person name="Aime M.C."/>
        </authorList>
    </citation>
    <scope>NUCLEOTIDE SEQUENCE</scope>
    <source>
        <strain evidence="1">MCA 3950</strain>
    </source>
</reference>
<dbReference type="EMBL" id="MU250608">
    <property type="protein sequence ID" value="KAG7439207.1"/>
    <property type="molecule type" value="Genomic_DNA"/>
</dbReference>
<protein>
    <submittedName>
        <fullName evidence="1">Uncharacterized protein</fullName>
    </submittedName>
</protein>
<gene>
    <name evidence="1" type="ORF">BT62DRAFT_773311</name>
</gene>
<keyword evidence="2" id="KW-1185">Reference proteome</keyword>
<dbReference type="AlphaFoldDB" id="A0A9P8ALU8"/>
<dbReference type="Proteomes" id="UP000812287">
    <property type="component" value="Unassembled WGS sequence"/>
</dbReference>
<evidence type="ECO:0000313" key="2">
    <source>
        <dbReference type="Proteomes" id="UP000812287"/>
    </source>
</evidence>
<name>A0A9P8ALU8_9AGAR</name>
<dbReference type="GeneID" id="66104531"/>
<comment type="caution">
    <text evidence="1">The sequence shown here is derived from an EMBL/GenBank/DDBJ whole genome shotgun (WGS) entry which is preliminary data.</text>
</comment>